<comment type="caution">
    <text evidence="2">The sequence shown here is derived from an EMBL/GenBank/DDBJ whole genome shotgun (WGS) entry which is preliminary data.</text>
</comment>
<organism evidence="2 3">
    <name type="scientific">Anaerolinea thermolimosa</name>
    <dbReference type="NCBI Taxonomy" id="229919"/>
    <lineage>
        <taxon>Bacteria</taxon>
        <taxon>Bacillati</taxon>
        <taxon>Chloroflexota</taxon>
        <taxon>Anaerolineae</taxon>
        <taxon>Anaerolineales</taxon>
        <taxon>Anaerolineaceae</taxon>
        <taxon>Anaerolinea</taxon>
    </lineage>
</organism>
<accession>A0A3D1JE78</accession>
<dbReference type="EMBL" id="DPBP01000017">
    <property type="protein sequence ID" value="HCE16891.1"/>
    <property type="molecule type" value="Genomic_DNA"/>
</dbReference>
<gene>
    <name evidence="2" type="ORF">DEQ80_03435</name>
</gene>
<evidence type="ECO:0000313" key="3">
    <source>
        <dbReference type="Proteomes" id="UP000264141"/>
    </source>
</evidence>
<protein>
    <submittedName>
        <fullName evidence="2">Uncharacterized protein</fullName>
    </submittedName>
</protein>
<dbReference type="AlphaFoldDB" id="A0A3D1JE78"/>
<dbReference type="RefSeq" id="WP_062193447.1">
    <property type="nucleotide sequence ID" value="NZ_DF967965.1"/>
</dbReference>
<sequence>MPQENQVKKPGRNSRHGMQRTLEGILERLRQGLEELAGQLTQRPPQPVPIPIPVHRRSRRG</sequence>
<dbReference type="Proteomes" id="UP000264141">
    <property type="component" value="Unassembled WGS sequence"/>
</dbReference>
<proteinExistence type="predicted"/>
<evidence type="ECO:0000313" key="2">
    <source>
        <dbReference type="EMBL" id="HCE16891.1"/>
    </source>
</evidence>
<feature type="compositionally biased region" description="Basic residues" evidence="1">
    <location>
        <begin position="9"/>
        <end position="18"/>
    </location>
</feature>
<reference evidence="2 3" key="1">
    <citation type="journal article" date="2018" name="Nat. Biotechnol.">
        <title>A standardized bacterial taxonomy based on genome phylogeny substantially revises the tree of life.</title>
        <authorList>
            <person name="Parks D.H."/>
            <person name="Chuvochina M."/>
            <person name="Waite D.W."/>
            <person name="Rinke C."/>
            <person name="Skarshewski A."/>
            <person name="Chaumeil P.A."/>
            <person name="Hugenholtz P."/>
        </authorList>
    </citation>
    <scope>NUCLEOTIDE SEQUENCE [LARGE SCALE GENOMIC DNA]</scope>
    <source>
        <strain evidence="2">UBA8781</strain>
    </source>
</reference>
<evidence type="ECO:0000256" key="1">
    <source>
        <dbReference type="SAM" id="MobiDB-lite"/>
    </source>
</evidence>
<feature type="region of interest" description="Disordered" evidence="1">
    <location>
        <begin position="37"/>
        <end position="61"/>
    </location>
</feature>
<feature type="region of interest" description="Disordered" evidence="1">
    <location>
        <begin position="1"/>
        <end position="20"/>
    </location>
</feature>
<dbReference type="STRING" id="229919.GCA_001050195_02160"/>
<name>A0A3D1JE78_9CHLR</name>